<dbReference type="SUPFAM" id="SSF47384">
    <property type="entry name" value="Homodimeric domain of signal transducing histidine kinase"/>
    <property type="match status" value="1"/>
</dbReference>
<feature type="transmembrane region" description="Helical" evidence="6">
    <location>
        <begin position="336"/>
        <end position="353"/>
    </location>
</feature>
<feature type="transmembrane region" description="Helical" evidence="6">
    <location>
        <begin position="304"/>
        <end position="324"/>
    </location>
</feature>
<feature type="transmembrane region" description="Helical" evidence="6">
    <location>
        <begin position="249"/>
        <end position="269"/>
    </location>
</feature>
<dbReference type="PANTHER" id="PTHR43047">
    <property type="entry name" value="TWO-COMPONENT HISTIDINE PROTEIN KINASE"/>
    <property type="match status" value="1"/>
</dbReference>
<evidence type="ECO:0000313" key="9">
    <source>
        <dbReference type="Proteomes" id="UP000214603"/>
    </source>
</evidence>
<dbReference type="InterPro" id="IPR004358">
    <property type="entry name" value="Sig_transdc_His_kin-like_C"/>
</dbReference>
<dbReference type="Pfam" id="PF00512">
    <property type="entry name" value="HisKA"/>
    <property type="match status" value="1"/>
</dbReference>
<dbReference type="PRINTS" id="PR00344">
    <property type="entry name" value="BCTRLSENSOR"/>
</dbReference>
<dbReference type="InterPro" id="IPR036890">
    <property type="entry name" value="HATPase_C_sf"/>
</dbReference>
<dbReference type="Gene3D" id="1.10.287.130">
    <property type="match status" value="1"/>
</dbReference>
<dbReference type="SUPFAM" id="SSF55874">
    <property type="entry name" value="ATPase domain of HSP90 chaperone/DNA topoisomerase II/histidine kinase"/>
    <property type="match status" value="1"/>
</dbReference>
<name>A0A225M9P3_9BURK</name>
<comment type="catalytic activity">
    <reaction evidence="1">
        <text>ATP + protein L-histidine = ADP + protein N-phospho-L-histidine.</text>
        <dbReference type="EC" id="2.7.13.3"/>
    </reaction>
</comment>
<feature type="transmembrane region" description="Helical" evidence="6">
    <location>
        <begin position="185"/>
        <end position="205"/>
    </location>
</feature>
<evidence type="ECO:0000256" key="2">
    <source>
        <dbReference type="ARBA" id="ARBA00012438"/>
    </source>
</evidence>
<dbReference type="GO" id="GO:0009927">
    <property type="term" value="F:histidine phosphotransfer kinase activity"/>
    <property type="evidence" value="ECO:0007669"/>
    <property type="project" value="TreeGrafter"/>
</dbReference>
<dbReference type="InterPro" id="IPR011623">
    <property type="entry name" value="7TMR_DISM_rcpt_extracell_dom1"/>
</dbReference>
<keyword evidence="9" id="KW-1185">Reference proteome</keyword>
<feature type="transmembrane region" description="Helical" evidence="6">
    <location>
        <begin position="281"/>
        <end position="298"/>
    </location>
</feature>
<feature type="transmembrane region" description="Helical" evidence="6">
    <location>
        <begin position="212"/>
        <end position="229"/>
    </location>
</feature>
<dbReference type="AlphaFoldDB" id="A0A225M9P3"/>
<evidence type="ECO:0000256" key="6">
    <source>
        <dbReference type="SAM" id="Phobius"/>
    </source>
</evidence>
<keyword evidence="3" id="KW-0597">Phosphoprotein</keyword>
<dbReference type="PANTHER" id="PTHR43047:SF72">
    <property type="entry name" value="OSMOSENSING HISTIDINE PROTEIN KINASE SLN1"/>
    <property type="match status" value="1"/>
</dbReference>
<dbReference type="InterPro" id="IPR036097">
    <property type="entry name" value="HisK_dim/P_sf"/>
</dbReference>
<reference evidence="9" key="1">
    <citation type="submission" date="2017-06" db="EMBL/GenBank/DDBJ databases">
        <title>Herbaspirillum phytohormonus sp. nov., isolated from the root nodule of Robinia pseudoacacia in lead-zinc mine.</title>
        <authorList>
            <person name="Fan M."/>
            <person name="Lin Y."/>
        </authorList>
    </citation>
    <scope>NUCLEOTIDE SEQUENCE [LARGE SCALE GENOMIC DNA]</scope>
    <source>
        <strain evidence="9">SC-089</strain>
    </source>
</reference>
<dbReference type="InterPro" id="IPR011622">
    <property type="entry name" value="7TMR_DISM_rcpt_extracell_dom2"/>
</dbReference>
<evidence type="ECO:0000256" key="5">
    <source>
        <dbReference type="ARBA" id="ARBA00022777"/>
    </source>
</evidence>
<feature type="transmembrane region" description="Helical" evidence="6">
    <location>
        <begin position="373"/>
        <end position="394"/>
    </location>
</feature>
<evidence type="ECO:0000313" key="8">
    <source>
        <dbReference type="EMBL" id="OWT55689.1"/>
    </source>
</evidence>
<dbReference type="Proteomes" id="UP000214603">
    <property type="component" value="Unassembled WGS sequence"/>
</dbReference>
<keyword evidence="5" id="KW-0418">Kinase</keyword>
<protein>
    <recommendedName>
        <fullName evidence="2">histidine kinase</fullName>
        <ecNumber evidence="2">2.7.13.3</ecNumber>
    </recommendedName>
</protein>
<dbReference type="PROSITE" id="PS50109">
    <property type="entry name" value="HIS_KIN"/>
    <property type="match status" value="1"/>
</dbReference>
<feature type="domain" description="Histidine kinase" evidence="7">
    <location>
        <begin position="449"/>
        <end position="664"/>
    </location>
</feature>
<keyword evidence="6" id="KW-0472">Membrane</keyword>
<dbReference type="InterPro" id="IPR003661">
    <property type="entry name" value="HisK_dim/P_dom"/>
</dbReference>
<dbReference type="GO" id="GO:0000155">
    <property type="term" value="F:phosphorelay sensor kinase activity"/>
    <property type="evidence" value="ECO:0007669"/>
    <property type="project" value="InterPro"/>
</dbReference>
<dbReference type="EC" id="2.7.13.3" evidence="2"/>
<keyword evidence="6" id="KW-0812">Transmembrane</keyword>
<comment type="caution">
    <text evidence="8">The sequence shown here is derived from an EMBL/GenBank/DDBJ whole genome shotgun (WGS) entry which is preliminary data.</text>
</comment>
<dbReference type="CDD" id="cd00082">
    <property type="entry name" value="HisKA"/>
    <property type="match status" value="1"/>
</dbReference>
<dbReference type="Pfam" id="PF07695">
    <property type="entry name" value="7TMR-DISM_7TM"/>
    <property type="match status" value="1"/>
</dbReference>
<dbReference type="SMART" id="SM00388">
    <property type="entry name" value="HisKA"/>
    <property type="match status" value="1"/>
</dbReference>
<gene>
    <name evidence="8" type="ORF">CEY11_20425</name>
</gene>
<dbReference type="EMBL" id="NJIH01000012">
    <property type="protein sequence ID" value="OWT55689.1"/>
    <property type="molecule type" value="Genomic_DNA"/>
</dbReference>
<proteinExistence type="predicted"/>
<dbReference type="SMART" id="SM00387">
    <property type="entry name" value="HATPase_c"/>
    <property type="match status" value="1"/>
</dbReference>
<keyword evidence="4" id="KW-0808">Transferase</keyword>
<sequence length="764" mass="84451">MLRPLIGILFFLLVTVARAGILPIDHQQPWPAGALQQVRVYEDRSATLDIRQIASLAEQHPQRFIPATSTLLHPGRTASAWWLEFDLANTDIVPLQLRLVMGPPNIQWVDFYLERNGRWQHYIAGESIPLESQSQPGRLPTLGFGLAAGQKVRIFARVQALRPLRIQPHVYLESDFQRHEAWNSIWIGFLLGEFGALGIAALFVALFAASPAFACLGLLSLSSLLYEATVRGYAKLYLWPDATQWAERAANMLGCLSLSMFVLFFYMLARQESVKLPARRYFLGLIIAEGLIAGFSAVSDAPFLGLIIAISSVLIGVSLMAAAYVLSKRADPYGKFAFWFAVFFLLHLALRVVERRGLVAGVLSQFDINNVATNPIVSLTGTCINFILLASWITQVAKQRQAARHALEEFRESEHQRLQAEVDLQTQALNSALKYADDKNRQQTEMLGYISHDLRAPLGTIVSYARLLRETQTSVQAPYIRTIERSANYQLGLIGDLLEYAKGELQPLQITPCPTRMDELLQDVHQHGVAMSAQQDNRYVSEAPGELPACIMVDARRIKQILYNLLSNAAKFTHNGTIRLQALARRESNRWALSFIVADSGIGMEPNVQAGLFQAFSPVHPHSGGAGLGLFIAKHIVEQMGGKLLLESAPDIGSRFSVHITVQADDPETIVWQPETPPTTPAPEPARQIIATDMLPPARRRLELAILAHDGQLSSIEDWIEQTAADHPDSAGYVEQIKAALLVLDFPGIETLALSAVGTAAADY</sequence>
<dbReference type="GO" id="GO:0005886">
    <property type="term" value="C:plasma membrane"/>
    <property type="evidence" value="ECO:0007669"/>
    <property type="project" value="TreeGrafter"/>
</dbReference>
<dbReference type="InterPro" id="IPR005467">
    <property type="entry name" value="His_kinase_dom"/>
</dbReference>
<accession>A0A225M9P3</accession>
<dbReference type="Pfam" id="PF07696">
    <property type="entry name" value="7TMR-DISMED2"/>
    <property type="match status" value="1"/>
</dbReference>
<evidence type="ECO:0000256" key="4">
    <source>
        <dbReference type="ARBA" id="ARBA00022679"/>
    </source>
</evidence>
<evidence type="ECO:0000259" key="7">
    <source>
        <dbReference type="PROSITE" id="PS50109"/>
    </source>
</evidence>
<evidence type="ECO:0000256" key="1">
    <source>
        <dbReference type="ARBA" id="ARBA00000085"/>
    </source>
</evidence>
<dbReference type="InterPro" id="IPR003594">
    <property type="entry name" value="HATPase_dom"/>
</dbReference>
<dbReference type="Gene3D" id="3.30.565.10">
    <property type="entry name" value="Histidine kinase-like ATPase, C-terminal domain"/>
    <property type="match status" value="1"/>
</dbReference>
<keyword evidence="6" id="KW-1133">Transmembrane helix</keyword>
<organism evidence="8 9">
    <name type="scientific">Candidimonas nitroreducens</name>
    <dbReference type="NCBI Taxonomy" id="683354"/>
    <lineage>
        <taxon>Bacteria</taxon>
        <taxon>Pseudomonadati</taxon>
        <taxon>Pseudomonadota</taxon>
        <taxon>Betaproteobacteria</taxon>
        <taxon>Burkholderiales</taxon>
        <taxon>Alcaligenaceae</taxon>
        <taxon>Candidimonas</taxon>
    </lineage>
</organism>
<dbReference type="Gene3D" id="2.60.40.2380">
    <property type="match status" value="1"/>
</dbReference>
<dbReference type="Pfam" id="PF02518">
    <property type="entry name" value="HATPase_c"/>
    <property type="match status" value="1"/>
</dbReference>
<evidence type="ECO:0000256" key="3">
    <source>
        <dbReference type="ARBA" id="ARBA00022553"/>
    </source>
</evidence>